<evidence type="ECO:0000313" key="2">
    <source>
        <dbReference type="EMBL" id="JAH30885.1"/>
    </source>
</evidence>
<sequence length="35" mass="3758">MALSGAQFCSSRSAPPSHKQIKMETGGSTFIFELI</sequence>
<reference evidence="2" key="2">
    <citation type="journal article" date="2015" name="Fish Shellfish Immunol.">
        <title>Early steps in the European eel (Anguilla anguilla)-Vibrio vulnificus interaction in the gills: Role of the RtxA13 toxin.</title>
        <authorList>
            <person name="Callol A."/>
            <person name="Pajuelo D."/>
            <person name="Ebbesson L."/>
            <person name="Teles M."/>
            <person name="MacKenzie S."/>
            <person name="Amaro C."/>
        </authorList>
    </citation>
    <scope>NUCLEOTIDE SEQUENCE</scope>
</reference>
<proteinExistence type="predicted"/>
<dbReference type="AlphaFoldDB" id="A0A0E9RR91"/>
<feature type="region of interest" description="Disordered" evidence="1">
    <location>
        <begin position="1"/>
        <end position="22"/>
    </location>
</feature>
<organism evidence="2">
    <name type="scientific">Anguilla anguilla</name>
    <name type="common">European freshwater eel</name>
    <name type="synonym">Muraena anguilla</name>
    <dbReference type="NCBI Taxonomy" id="7936"/>
    <lineage>
        <taxon>Eukaryota</taxon>
        <taxon>Metazoa</taxon>
        <taxon>Chordata</taxon>
        <taxon>Craniata</taxon>
        <taxon>Vertebrata</taxon>
        <taxon>Euteleostomi</taxon>
        <taxon>Actinopterygii</taxon>
        <taxon>Neopterygii</taxon>
        <taxon>Teleostei</taxon>
        <taxon>Anguilliformes</taxon>
        <taxon>Anguillidae</taxon>
        <taxon>Anguilla</taxon>
    </lineage>
</organism>
<protein>
    <submittedName>
        <fullName evidence="2">Uncharacterized protein</fullName>
    </submittedName>
</protein>
<reference evidence="2" key="1">
    <citation type="submission" date="2014-11" db="EMBL/GenBank/DDBJ databases">
        <authorList>
            <person name="Amaro Gonzalez C."/>
        </authorList>
    </citation>
    <scope>NUCLEOTIDE SEQUENCE</scope>
</reference>
<accession>A0A0E9RR91</accession>
<name>A0A0E9RR91_ANGAN</name>
<evidence type="ECO:0000256" key="1">
    <source>
        <dbReference type="SAM" id="MobiDB-lite"/>
    </source>
</evidence>
<dbReference type="EMBL" id="GBXM01077692">
    <property type="protein sequence ID" value="JAH30885.1"/>
    <property type="molecule type" value="Transcribed_RNA"/>
</dbReference>